<dbReference type="InterPro" id="IPR019539">
    <property type="entry name" value="GalKase_N"/>
</dbReference>
<evidence type="ECO:0000256" key="5">
    <source>
        <dbReference type="ARBA" id="ARBA00022741"/>
    </source>
</evidence>
<dbReference type="PIRSF" id="PIRSF000530">
    <property type="entry name" value="Galactokinase"/>
    <property type="match status" value="1"/>
</dbReference>
<evidence type="ECO:0000256" key="10">
    <source>
        <dbReference type="ARBA" id="ARBA00023277"/>
    </source>
</evidence>
<keyword evidence="2" id="KW-0963">Cytoplasm</keyword>
<comment type="caution">
    <text evidence="15">The sequence shown here is derived from an EMBL/GenBank/DDBJ whole genome shotgun (WGS) entry which is preliminary data.</text>
</comment>
<evidence type="ECO:0000256" key="4">
    <source>
        <dbReference type="ARBA" id="ARBA00022723"/>
    </source>
</evidence>
<dbReference type="GO" id="GO:0046872">
    <property type="term" value="F:metal ion binding"/>
    <property type="evidence" value="ECO:0007669"/>
    <property type="project" value="UniProtKB-KW"/>
</dbReference>
<dbReference type="PROSITE" id="PS00106">
    <property type="entry name" value="GALACTOKINASE"/>
    <property type="match status" value="1"/>
</dbReference>
<evidence type="ECO:0000313" key="16">
    <source>
        <dbReference type="Proteomes" id="UP000194221"/>
    </source>
</evidence>
<dbReference type="GO" id="GO:0005829">
    <property type="term" value="C:cytosol"/>
    <property type="evidence" value="ECO:0007669"/>
    <property type="project" value="TreeGrafter"/>
</dbReference>
<gene>
    <name evidence="15" type="ORF">WH52_14505</name>
</gene>
<dbReference type="Pfam" id="PF08544">
    <property type="entry name" value="GHMP_kinases_C"/>
    <property type="match status" value="1"/>
</dbReference>
<dbReference type="GO" id="GO:0006012">
    <property type="term" value="P:galactose metabolic process"/>
    <property type="evidence" value="ECO:0007669"/>
    <property type="project" value="UniProtKB-UniRule"/>
</dbReference>
<name>A0A1Y2PAS1_9FLAO</name>
<dbReference type="PANTHER" id="PTHR10457:SF7">
    <property type="entry name" value="GALACTOKINASE-RELATED"/>
    <property type="match status" value="1"/>
</dbReference>
<dbReference type="PROSITE" id="PS00627">
    <property type="entry name" value="GHMP_KINASES_ATP"/>
    <property type="match status" value="1"/>
</dbReference>
<evidence type="ECO:0000256" key="11">
    <source>
        <dbReference type="NCBIfam" id="TIGR00131"/>
    </source>
</evidence>
<dbReference type="InterPro" id="IPR000705">
    <property type="entry name" value="Galactokinase"/>
</dbReference>
<dbReference type="EMBL" id="LAPZ01000019">
    <property type="protein sequence ID" value="OSY86828.1"/>
    <property type="molecule type" value="Genomic_DNA"/>
</dbReference>
<evidence type="ECO:0000256" key="3">
    <source>
        <dbReference type="ARBA" id="ARBA00022679"/>
    </source>
</evidence>
<dbReference type="PRINTS" id="PR00473">
    <property type="entry name" value="GALCTOKINASE"/>
</dbReference>
<dbReference type="Pfam" id="PF10509">
    <property type="entry name" value="GalKase_gal_bdg"/>
    <property type="match status" value="1"/>
</dbReference>
<feature type="domain" description="GHMP kinase N-terminal" evidence="12">
    <location>
        <begin position="93"/>
        <end position="181"/>
    </location>
</feature>
<evidence type="ECO:0000256" key="7">
    <source>
        <dbReference type="ARBA" id="ARBA00022840"/>
    </source>
</evidence>
<dbReference type="InterPro" id="IPR006204">
    <property type="entry name" value="GHMP_kinase_N_dom"/>
</dbReference>
<dbReference type="GO" id="GO:0004335">
    <property type="term" value="F:galactokinase activity"/>
    <property type="evidence" value="ECO:0007669"/>
    <property type="project" value="UniProtKB-UniRule"/>
</dbReference>
<organism evidence="15 16">
    <name type="scientific">Tenacibaculum holothuriorum</name>
    <dbReference type="NCBI Taxonomy" id="1635173"/>
    <lineage>
        <taxon>Bacteria</taxon>
        <taxon>Pseudomonadati</taxon>
        <taxon>Bacteroidota</taxon>
        <taxon>Flavobacteriia</taxon>
        <taxon>Flavobacteriales</taxon>
        <taxon>Flavobacteriaceae</taxon>
        <taxon>Tenacibaculum</taxon>
    </lineage>
</organism>
<evidence type="ECO:0000256" key="8">
    <source>
        <dbReference type="ARBA" id="ARBA00022842"/>
    </source>
</evidence>
<reference evidence="15 16" key="1">
    <citation type="submission" date="2015-03" db="EMBL/GenBank/DDBJ databases">
        <title>Genome sequence of Tenacibaculum sp. S2-2, isolated from intestinal microbiota of sea cucumber, Apostichopus japonicas.</title>
        <authorList>
            <person name="Shao Z."/>
            <person name="Wang L."/>
            <person name="Li X."/>
        </authorList>
    </citation>
    <scope>NUCLEOTIDE SEQUENCE [LARGE SCALE GENOMIC DNA]</scope>
    <source>
        <strain evidence="15 16">S2-2</strain>
    </source>
</reference>
<proteinExistence type="inferred from homology"/>
<dbReference type="Gene3D" id="3.30.70.890">
    <property type="entry name" value="GHMP kinase, C-terminal domain"/>
    <property type="match status" value="1"/>
</dbReference>
<dbReference type="InterPro" id="IPR020568">
    <property type="entry name" value="Ribosomal_Su5_D2-typ_SF"/>
</dbReference>
<dbReference type="FunCoup" id="A0A1Y2PAS1">
    <property type="interactions" value="327"/>
</dbReference>
<keyword evidence="10" id="KW-0119">Carbohydrate metabolism</keyword>
<feature type="domain" description="GHMP kinase C-terminal" evidence="13">
    <location>
        <begin position="281"/>
        <end position="360"/>
    </location>
</feature>
<evidence type="ECO:0000256" key="9">
    <source>
        <dbReference type="ARBA" id="ARBA00023144"/>
    </source>
</evidence>
<keyword evidence="3" id="KW-0808">Transferase</keyword>
<keyword evidence="4" id="KW-0479">Metal-binding</keyword>
<dbReference type="STRING" id="1635173.WH52_14505"/>
<comment type="similarity">
    <text evidence="1">Belongs to the GHMP kinase family. GalK subfamily.</text>
</comment>
<keyword evidence="5" id="KW-0547">Nucleotide-binding</keyword>
<evidence type="ECO:0000259" key="13">
    <source>
        <dbReference type="Pfam" id="PF08544"/>
    </source>
</evidence>
<dbReference type="InParanoid" id="A0A1Y2PAS1"/>
<dbReference type="GO" id="GO:0005524">
    <property type="term" value="F:ATP binding"/>
    <property type="evidence" value="ECO:0007669"/>
    <property type="project" value="UniProtKB-UniRule"/>
</dbReference>
<feature type="domain" description="Galactokinase N-terminal" evidence="14">
    <location>
        <begin position="13"/>
        <end position="59"/>
    </location>
</feature>
<dbReference type="Gene3D" id="3.30.230.10">
    <property type="match status" value="1"/>
</dbReference>
<dbReference type="NCBIfam" id="TIGR00131">
    <property type="entry name" value="gal_kin"/>
    <property type="match status" value="1"/>
</dbReference>
<dbReference type="FunFam" id="3.30.70.890:FF:000001">
    <property type="entry name" value="Galactokinase"/>
    <property type="match status" value="1"/>
</dbReference>
<dbReference type="InterPro" id="IPR006206">
    <property type="entry name" value="Mevalonate/galactokinase"/>
</dbReference>
<dbReference type="InterPro" id="IPR013750">
    <property type="entry name" value="GHMP_kinase_C_dom"/>
</dbReference>
<dbReference type="InterPro" id="IPR019741">
    <property type="entry name" value="Galactokinase_CS"/>
</dbReference>
<dbReference type="PANTHER" id="PTHR10457">
    <property type="entry name" value="MEVALONATE KINASE/GALACTOKINASE"/>
    <property type="match status" value="1"/>
</dbReference>
<keyword evidence="7" id="KW-0067">ATP-binding</keyword>
<evidence type="ECO:0000256" key="1">
    <source>
        <dbReference type="ARBA" id="ARBA00006566"/>
    </source>
</evidence>
<evidence type="ECO:0000259" key="14">
    <source>
        <dbReference type="Pfam" id="PF10509"/>
    </source>
</evidence>
<dbReference type="PRINTS" id="PR00959">
    <property type="entry name" value="MEVGALKINASE"/>
</dbReference>
<accession>A0A1Y2PAS1</accession>
<dbReference type="Proteomes" id="UP000194221">
    <property type="component" value="Unassembled WGS sequence"/>
</dbReference>
<evidence type="ECO:0000256" key="6">
    <source>
        <dbReference type="ARBA" id="ARBA00022777"/>
    </source>
</evidence>
<dbReference type="InterPro" id="IPR014721">
    <property type="entry name" value="Ribsml_uS5_D2-typ_fold_subgr"/>
</dbReference>
<evidence type="ECO:0000259" key="12">
    <source>
        <dbReference type="Pfam" id="PF00288"/>
    </source>
</evidence>
<dbReference type="SUPFAM" id="SSF55060">
    <property type="entry name" value="GHMP Kinase, C-terminal domain"/>
    <property type="match status" value="1"/>
</dbReference>
<dbReference type="Pfam" id="PF00288">
    <property type="entry name" value="GHMP_kinases_N"/>
    <property type="match status" value="1"/>
</dbReference>
<dbReference type="InterPro" id="IPR036554">
    <property type="entry name" value="GHMP_kinase_C_sf"/>
</dbReference>
<dbReference type="FunFam" id="3.30.230.10:FF:000017">
    <property type="entry name" value="Galactokinase"/>
    <property type="match status" value="1"/>
</dbReference>
<protein>
    <recommendedName>
        <fullName evidence="11">Galactokinase</fullName>
        <ecNumber evidence="11">2.7.1.6</ecNumber>
    </recommendedName>
</protein>
<dbReference type="AlphaFoldDB" id="A0A1Y2PAS1"/>
<evidence type="ECO:0000256" key="2">
    <source>
        <dbReference type="ARBA" id="ARBA00022490"/>
    </source>
</evidence>
<evidence type="ECO:0000313" key="15">
    <source>
        <dbReference type="EMBL" id="OSY86828.1"/>
    </source>
</evidence>
<keyword evidence="6 15" id="KW-0418">Kinase</keyword>
<dbReference type="InterPro" id="IPR006203">
    <property type="entry name" value="GHMP_knse_ATP-bd_CS"/>
</dbReference>
<keyword evidence="8" id="KW-0460">Magnesium</keyword>
<sequence>MNHHLKEQVQHMFKTTFKKEPLLVFSPGRINLIGEHTDYNNGFVFPAAINKGIYLAIAKTEALVSTVIALDENETFHYSLKTIKPETQNSWKNYVLGVVNETQKQHQLTSNVDIVFGGDVPIGSGMSSSAALENAVVYGINSVFELGLTKQEMIYISQQAEHNFVGVKCGIMDQFASMFGKEKKALLLDCKTLEHEEYSIQLDDIDIVLINSNVKHALAESEYNERRLVCEQVAAKLNLDTLREASFQMLEMIKEKLTKEIFEKANYVLQENQRTQLAGVALKNNNIFELGKLLYASHEGLSKKYKVSCKELDFLVEKAKISSAVIGARMMGGGFGGCTINLVRASEKEAFQKFIKEAYSNEFNNECSIYDVSIVNGTQII</sequence>
<dbReference type="SUPFAM" id="SSF54211">
    <property type="entry name" value="Ribosomal protein S5 domain 2-like"/>
    <property type="match status" value="1"/>
</dbReference>
<dbReference type="OrthoDB" id="250531at2"/>
<dbReference type="RefSeq" id="WP_086031702.1">
    <property type="nucleotide sequence ID" value="NZ_LAPZ01000019.1"/>
</dbReference>
<dbReference type="EC" id="2.7.1.6" evidence="11"/>
<keyword evidence="16" id="KW-1185">Reference proteome</keyword>
<keyword evidence="9" id="KW-0299">Galactose metabolism</keyword>